<comment type="caution">
    <text evidence="3">The sequence shown here is derived from an EMBL/GenBank/DDBJ whole genome shotgun (WGS) entry which is preliminary data.</text>
</comment>
<dbReference type="RefSeq" id="WP_157351081.1">
    <property type="nucleotide sequence ID" value="NZ_WGGT01000032.1"/>
</dbReference>
<name>A0A6L6XKW4_9FIRM</name>
<evidence type="ECO:0000313" key="3">
    <source>
        <dbReference type="EMBL" id="MVQ47357.1"/>
    </source>
</evidence>
<evidence type="ECO:0000256" key="2">
    <source>
        <dbReference type="SAM" id="Phobius"/>
    </source>
</evidence>
<reference evidence="3 4" key="1">
    <citation type="submission" date="2019-10" db="EMBL/GenBank/DDBJ databases">
        <title>Roseburia spp. ameliorate alcoholic fatty liver via restoration of gut barrier function.</title>
        <authorList>
            <person name="Seo B."/>
            <person name="Ko G."/>
        </authorList>
    </citation>
    <scope>NUCLEOTIDE SEQUENCE [LARGE SCALE GENOMIC DNA]</scope>
    <source>
        <strain evidence="3 4">SNUG30017</strain>
    </source>
</reference>
<dbReference type="AlphaFoldDB" id="A0A6L6XKW4"/>
<feature type="compositionally biased region" description="Basic and acidic residues" evidence="1">
    <location>
        <begin position="14"/>
        <end position="24"/>
    </location>
</feature>
<dbReference type="Proteomes" id="UP000479531">
    <property type="component" value="Unassembled WGS sequence"/>
</dbReference>
<feature type="transmembrane region" description="Helical" evidence="2">
    <location>
        <begin position="55"/>
        <end position="77"/>
    </location>
</feature>
<evidence type="ECO:0000256" key="1">
    <source>
        <dbReference type="SAM" id="MobiDB-lite"/>
    </source>
</evidence>
<dbReference type="EMBL" id="WGGT01000032">
    <property type="protein sequence ID" value="MVQ47357.1"/>
    <property type="molecule type" value="Genomic_DNA"/>
</dbReference>
<keyword evidence="2" id="KW-0812">Transmembrane</keyword>
<proteinExistence type="predicted"/>
<gene>
    <name evidence="3" type="ORF">GCK47_17135</name>
</gene>
<feature type="region of interest" description="Disordered" evidence="1">
    <location>
        <begin position="1"/>
        <end position="34"/>
    </location>
</feature>
<organism evidence="3 4">
    <name type="scientific">Roseburia intestinalis</name>
    <dbReference type="NCBI Taxonomy" id="166486"/>
    <lineage>
        <taxon>Bacteria</taxon>
        <taxon>Bacillati</taxon>
        <taxon>Bacillota</taxon>
        <taxon>Clostridia</taxon>
        <taxon>Lachnospirales</taxon>
        <taxon>Lachnospiraceae</taxon>
        <taxon>Roseburia</taxon>
    </lineage>
</organism>
<sequence length="92" mass="10816">MGNRTNYGTGRMTVDNRQKNERSRSGNPYSSHVKAGKHAGTVYNFKRKSRIRKSLTRLPILLEFIHKYIFLNFVSFYNGLNSNFYFVKFTMP</sequence>
<accession>A0A6L6XKW4</accession>
<keyword evidence="2" id="KW-1133">Transmembrane helix</keyword>
<protein>
    <submittedName>
        <fullName evidence="3">Uncharacterized protein</fullName>
    </submittedName>
</protein>
<keyword evidence="2" id="KW-0472">Membrane</keyword>
<evidence type="ECO:0000313" key="4">
    <source>
        <dbReference type="Proteomes" id="UP000479531"/>
    </source>
</evidence>